<protein>
    <recommendedName>
        <fullName evidence="6">Ion transport domain-containing protein</fullName>
    </recommendedName>
</protein>
<evidence type="ECO:0000256" key="3">
    <source>
        <dbReference type="ARBA" id="ARBA00022989"/>
    </source>
</evidence>
<dbReference type="GO" id="GO:0010008">
    <property type="term" value="C:endosome membrane"/>
    <property type="evidence" value="ECO:0007669"/>
    <property type="project" value="TreeGrafter"/>
</dbReference>
<dbReference type="InterPro" id="IPR011992">
    <property type="entry name" value="EF-hand-dom_pair"/>
</dbReference>
<feature type="transmembrane region" description="Helical" evidence="5">
    <location>
        <begin position="281"/>
        <end position="300"/>
    </location>
</feature>
<dbReference type="InterPro" id="IPR027359">
    <property type="entry name" value="Volt_channel_dom_sf"/>
</dbReference>
<keyword evidence="8" id="KW-1185">Reference proteome</keyword>
<feature type="transmembrane region" description="Helical" evidence="5">
    <location>
        <begin position="250"/>
        <end position="269"/>
    </location>
</feature>
<dbReference type="GO" id="GO:0022832">
    <property type="term" value="F:voltage-gated channel activity"/>
    <property type="evidence" value="ECO:0007669"/>
    <property type="project" value="InterPro"/>
</dbReference>
<comment type="caution">
    <text evidence="7">The sequence shown here is derived from an EMBL/GenBank/DDBJ whole genome shotgun (WGS) entry which is preliminary data.</text>
</comment>
<keyword evidence="4 5" id="KW-0472">Membrane</keyword>
<proteinExistence type="predicted"/>
<feature type="transmembrane region" description="Helical" evidence="5">
    <location>
        <begin position="499"/>
        <end position="522"/>
    </location>
</feature>
<dbReference type="SUPFAM" id="SSF81324">
    <property type="entry name" value="Voltage-gated potassium channels"/>
    <property type="match status" value="2"/>
</dbReference>
<feature type="transmembrane region" description="Helical" evidence="5">
    <location>
        <begin position="312"/>
        <end position="334"/>
    </location>
</feature>
<name>A0AAN9TTG6_9HEMI</name>
<dbReference type="InterPro" id="IPR028801">
    <property type="entry name" value="TPC1_animal"/>
</dbReference>
<accession>A0AAN9TTG6</accession>
<dbReference type="Proteomes" id="UP001367676">
    <property type="component" value="Unassembled WGS sequence"/>
</dbReference>
<dbReference type="Gene3D" id="1.20.120.350">
    <property type="entry name" value="Voltage-gated potassium channels. Chain C"/>
    <property type="match status" value="1"/>
</dbReference>
<gene>
    <name evidence="7" type="ORF">V9T40_005941</name>
</gene>
<dbReference type="Gene3D" id="1.10.287.70">
    <property type="match status" value="2"/>
</dbReference>
<dbReference type="Pfam" id="PF00520">
    <property type="entry name" value="Ion_trans"/>
    <property type="match status" value="2"/>
</dbReference>
<keyword evidence="2 5" id="KW-0812">Transmembrane</keyword>
<dbReference type="EMBL" id="JBBCAQ010000003">
    <property type="protein sequence ID" value="KAK7604755.1"/>
    <property type="molecule type" value="Genomic_DNA"/>
</dbReference>
<dbReference type="PANTHER" id="PTHR46474">
    <property type="entry name" value="TWO PORE CALCIUM CHANNEL PROTEIN 1"/>
    <property type="match status" value="1"/>
</dbReference>
<dbReference type="SUPFAM" id="SSF47473">
    <property type="entry name" value="EF-hand"/>
    <property type="match status" value="1"/>
</dbReference>
<evidence type="ECO:0000256" key="4">
    <source>
        <dbReference type="ARBA" id="ARBA00023136"/>
    </source>
</evidence>
<evidence type="ECO:0000256" key="2">
    <source>
        <dbReference type="ARBA" id="ARBA00022692"/>
    </source>
</evidence>
<feature type="transmembrane region" description="Helical" evidence="5">
    <location>
        <begin position="123"/>
        <end position="141"/>
    </location>
</feature>
<evidence type="ECO:0000313" key="8">
    <source>
        <dbReference type="Proteomes" id="UP001367676"/>
    </source>
</evidence>
<feature type="transmembrane region" description="Helical" evidence="5">
    <location>
        <begin position="459"/>
        <end position="478"/>
    </location>
</feature>
<dbReference type="AlphaFoldDB" id="A0AAN9TTG6"/>
<sequence>MSVANKFSGAAVAGDGYRRFNNDLMSNSVRSSDVDVQFSNDQNTAKFSSKRTSAFLNSSHVADTEIELNNCCDYGGGDAEIDWEMIYHEAAIFLEEGQNNEKFDSHPHESEALPSYLMVHNKFYYNLDLFTSILLLALALTEDPAVPAFKLPVYIHAPIELIALIVIGVELGMKLQWMGWLTILRHKRTMIKGVLLAVMLFEVFVLLIRQTPHYRVTRALRPIFLIDTHCLGGVRRFIRQIFQSLPPIIDMLILILFFITLYSILGFFLFSSHNHNFFSPYNSFVSMFVLLTTANFPDVMMPSYAESRWHSLFFISYLCIVLYLLMNLMLAVVYETFTTIEKEKIKKLILHKHKGSELAFNLLVSKDHSKQLRFKQFQGLMKYFAAEKCDRDIVIIFKYLNTSDSGFLNKDEFSKIYDAVILRWSPQDANIPWFHAAWMPLQTTCQAALTVSSKMYFDIFFNVMILLNGIAMAHRAFYSVDTFDLKSSAIAFSGSWDTLLFSAIFILEALCKMLALGTSHYFKSAWNTFDFCAAVLPVYGFLSLLVWPEFYYVVIFRPLKIFRLFKIKKRYRDIIGTVALLSPLIKSALTVMLVVYYFFAIIGMELFGGYDMRDCCKGTVVEDFYQFKVSNGTALGYYYLNTFGNIAISCVTLFELTAVNNWFIVMNGYAVVVHPMARFYFIMFYLFTMIVLTIVVASILDAFRFRIQYKRQTTKRDEEKMLHEEVDLRWEELLIWIQDFQFLEKLRPELVVGGTTTFIGTRPRSREVLQSRMYCNEIESWLRDASTKEND</sequence>
<dbReference type="GO" id="GO:0005216">
    <property type="term" value="F:monoatomic ion channel activity"/>
    <property type="evidence" value="ECO:0007669"/>
    <property type="project" value="InterPro"/>
</dbReference>
<comment type="subcellular location">
    <subcellularLocation>
        <location evidence="1">Membrane</location>
        <topology evidence="1">Multi-pass membrane protein</topology>
    </subcellularLocation>
</comment>
<feature type="transmembrane region" description="Helical" evidence="5">
    <location>
        <begin position="679"/>
        <end position="703"/>
    </location>
</feature>
<dbReference type="InterPro" id="IPR005821">
    <property type="entry name" value="Ion_trans_dom"/>
</dbReference>
<feature type="domain" description="Ion transport" evidence="6">
    <location>
        <begin position="151"/>
        <end position="343"/>
    </location>
</feature>
<evidence type="ECO:0000256" key="1">
    <source>
        <dbReference type="ARBA" id="ARBA00004141"/>
    </source>
</evidence>
<feature type="transmembrane region" description="Helical" evidence="5">
    <location>
        <begin position="574"/>
        <end position="599"/>
    </location>
</feature>
<organism evidence="7 8">
    <name type="scientific">Parthenolecanium corni</name>
    <dbReference type="NCBI Taxonomy" id="536013"/>
    <lineage>
        <taxon>Eukaryota</taxon>
        <taxon>Metazoa</taxon>
        <taxon>Ecdysozoa</taxon>
        <taxon>Arthropoda</taxon>
        <taxon>Hexapoda</taxon>
        <taxon>Insecta</taxon>
        <taxon>Pterygota</taxon>
        <taxon>Neoptera</taxon>
        <taxon>Paraneoptera</taxon>
        <taxon>Hemiptera</taxon>
        <taxon>Sternorrhyncha</taxon>
        <taxon>Coccoidea</taxon>
        <taxon>Coccidae</taxon>
        <taxon>Parthenolecanium</taxon>
    </lineage>
</organism>
<feature type="transmembrane region" description="Helical" evidence="5">
    <location>
        <begin position="153"/>
        <end position="177"/>
    </location>
</feature>
<evidence type="ECO:0000256" key="5">
    <source>
        <dbReference type="SAM" id="Phobius"/>
    </source>
</evidence>
<feature type="transmembrane region" description="Helical" evidence="5">
    <location>
        <begin position="534"/>
        <end position="554"/>
    </location>
</feature>
<dbReference type="FunFam" id="1.10.287.70:FF:000062">
    <property type="entry name" value="Two pore calcium channel protein 1"/>
    <property type="match status" value="1"/>
</dbReference>
<feature type="transmembrane region" description="Helical" evidence="5">
    <location>
        <begin position="189"/>
        <end position="208"/>
    </location>
</feature>
<dbReference type="PANTHER" id="PTHR46474:SF1">
    <property type="entry name" value="TWO PORE CHANNEL PROTEIN 1"/>
    <property type="match status" value="1"/>
</dbReference>
<reference evidence="7 8" key="1">
    <citation type="submission" date="2024-03" db="EMBL/GenBank/DDBJ databases">
        <title>Adaptation during the transition from Ophiocordyceps entomopathogen to insect associate is accompanied by gene loss and intensified selection.</title>
        <authorList>
            <person name="Ward C.M."/>
            <person name="Onetto C.A."/>
            <person name="Borneman A.R."/>
        </authorList>
    </citation>
    <scope>NUCLEOTIDE SEQUENCE [LARGE SCALE GENOMIC DNA]</scope>
    <source>
        <strain evidence="7">AWRI1</strain>
        <tissue evidence="7">Single Adult Female</tissue>
    </source>
</reference>
<evidence type="ECO:0000313" key="7">
    <source>
        <dbReference type="EMBL" id="KAK7604755.1"/>
    </source>
</evidence>
<dbReference type="GO" id="GO:0005765">
    <property type="term" value="C:lysosomal membrane"/>
    <property type="evidence" value="ECO:0007669"/>
    <property type="project" value="InterPro"/>
</dbReference>
<evidence type="ECO:0000259" key="6">
    <source>
        <dbReference type="Pfam" id="PF00520"/>
    </source>
</evidence>
<feature type="domain" description="Ion transport" evidence="6">
    <location>
        <begin position="455"/>
        <end position="703"/>
    </location>
</feature>
<keyword evidence="3 5" id="KW-1133">Transmembrane helix</keyword>